<feature type="domain" description="Major facilitator superfamily (MFS) profile" evidence="8">
    <location>
        <begin position="16"/>
        <end position="400"/>
    </location>
</feature>
<gene>
    <name evidence="9" type="ORF">CYMTET_7388</name>
</gene>
<feature type="transmembrane region" description="Helical" evidence="7">
    <location>
        <begin position="312"/>
        <end position="335"/>
    </location>
</feature>
<feature type="transmembrane region" description="Helical" evidence="7">
    <location>
        <begin position="287"/>
        <end position="306"/>
    </location>
</feature>
<evidence type="ECO:0000256" key="5">
    <source>
        <dbReference type="ARBA" id="ARBA00022989"/>
    </source>
</evidence>
<dbReference type="InterPro" id="IPR036259">
    <property type="entry name" value="MFS_trans_sf"/>
</dbReference>
<dbReference type="SUPFAM" id="SSF103473">
    <property type="entry name" value="MFS general substrate transporter"/>
    <property type="match status" value="2"/>
</dbReference>
<evidence type="ECO:0000259" key="8">
    <source>
        <dbReference type="PROSITE" id="PS50850"/>
    </source>
</evidence>
<evidence type="ECO:0000256" key="6">
    <source>
        <dbReference type="ARBA" id="ARBA00023136"/>
    </source>
</evidence>
<name>A0AAE0GV79_9CHLO</name>
<dbReference type="PANTHER" id="PTHR23517">
    <property type="entry name" value="RESISTANCE PROTEIN MDTM, PUTATIVE-RELATED-RELATED"/>
    <property type="match status" value="1"/>
</dbReference>
<feature type="transmembrane region" description="Helical" evidence="7">
    <location>
        <begin position="219"/>
        <end position="238"/>
    </location>
</feature>
<dbReference type="GO" id="GO:0022857">
    <property type="term" value="F:transmembrane transporter activity"/>
    <property type="evidence" value="ECO:0007669"/>
    <property type="project" value="InterPro"/>
</dbReference>
<reference evidence="9 10" key="1">
    <citation type="journal article" date="2015" name="Genome Biol. Evol.">
        <title>Comparative Genomics of a Bacterivorous Green Alga Reveals Evolutionary Causalities and Consequences of Phago-Mixotrophic Mode of Nutrition.</title>
        <authorList>
            <person name="Burns J.A."/>
            <person name="Paasch A."/>
            <person name="Narechania A."/>
            <person name="Kim E."/>
        </authorList>
    </citation>
    <scope>NUCLEOTIDE SEQUENCE [LARGE SCALE GENOMIC DNA]</scope>
    <source>
        <strain evidence="9 10">PLY_AMNH</strain>
    </source>
</reference>
<comment type="subcellular location">
    <subcellularLocation>
        <location evidence="1">Cell membrane</location>
        <topology evidence="1">Multi-pass membrane protein</topology>
    </subcellularLocation>
</comment>
<feature type="transmembrane region" description="Helical" evidence="7">
    <location>
        <begin position="107"/>
        <end position="128"/>
    </location>
</feature>
<dbReference type="EMBL" id="LGRX02002025">
    <property type="protein sequence ID" value="KAK3284984.1"/>
    <property type="molecule type" value="Genomic_DNA"/>
</dbReference>
<dbReference type="CDD" id="cd17325">
    <property type="entry name" value="MFS_MdtG_SLC18_like"/>
    <property type="match status" value="1"/>
</dbReference>
<proteinExistence type="predicted"/>
<keyword evidence="4 7" id="KW-0812">Transmembrane</keyword>
<evidence type="ECO:0000256" key="4">
    <source>
        <dbReference type="ARBA" id="ARBA00022692"/>
    </source>
</evidence>
<dbReference type="InterPro" id="IPR011701">
    <property type="entry name" value="MFS"/>
</dbReference>
<keyword evidence="10" id="KW-1185">Reference proteome</keyword>
<feature type="transmembrane region" description="Helical" evidence="7">
    <location>
        <begin position="377"/>
        <end position="395"/>
    </location>
</feature>
<dbReference type="GO" id="GO:0005886">
    <property type="term" value="C:plasma membrane"/>
    <property type="evidence" value="ECO:0007669"/>
    <property type="project" value="UniProtKB-SubCell"/>
</dbReference>
<dbReference type="InterPro" id="IPR050171">
    <property type="entry name" value="MFS_Transporters"/>
</dbReference>
<accession>A0AAE0GV79</accession>
<dbReference type="Proteomes" id="UP001190700">
    <property type="component" value="Unassembled WGS sequence"/>
</dbReference>
<evidence type="ECO:0000256" key="2">
    <source>
        <dbReference type="ARBA" id="ARBA00022448"/>
    </source>
</evidence>
<keyword evidence="6 7" id="KW-0472">Membrane</keyword>
<dbReference type="Gene3D" id="1.20.1250.20">
    <property type="entry name" value="MFS general substrate transporter like domains"/>
    <property type="match status" value="2"/>
</dbReference>
<keyword evidence="3" id="KW-1003">Cell membrane</keyword>
<feature type="transmembrane region" description="Helical" evidence="7">
    <location>
        <begin position="347"/>
        <end position="365"/>
    </location>
</feature>
<feature type="transmembrane region" description="Helical" evidence="7">
    <location>
        <begin position="166"/>
        <end position="188"/>
    </location>
</feature>
<feature type="transmembrane region" description="Helical" evidence="7">
    <location>
        <begin position="416"/>
        <end position="436"/>
    </location>
</feature>
<sequence>MDVERAKAADDEVDPRIKPISFYVFLSLLAPSALTPLFPKAASDLALGVQGVAILNTAHGTARFLSNIPAVVAADKFGRNPLLHIAPALNAIGAMATIVSLSLPSLIFTGMLMGVGCGISIVVAKLNVGDVSTPTNVGKSTAPIAAMMTLARAFGPLLAGPMSNKFGIKITLIVQVIICIATLGYGTSTVPETLEKKRPEWPTFGQLIKEFRQAVNLDVAMMILATATYSTLFLGMMLQGIPVICSEYCPDVLEPQKLGIVFCVLVMAPAFFAVPAGKLGDKHGHPITVFLAGILCTFSCFLSGTATSAGQVIGLTMVNAVGFGIVMVSSGAQLVNVAPKGTLSKGISLHTFAADIGGMMGPILVQMFSSALGPKVAFQMLAILGIAFTATFLYLDSDKRESAKDKARIPLPTVLTSKKGAVIGALCGLYFIGIVLTSGAPKQLHDYDHGPMVTGLMAEKNEDGIAPLFITDESSNTEYAKYEQIRSKCEWKKVAAHDREGKICYKKWATKEDWKHDPAAFNFRCAPPLAEERKEFAEGLYFEDCEQPVDPEDEENKDVWRFQRVGPFFGTGSYDWHDVLYNNPLNLKEAMQNEPSMFITGSFIAVVDEKGVPLPYPPIHLHHIHVYEKNFIPETFERHGDAGCFSDKGGTDCLLELFPEGYGLKVTNKGFEVSCNVNDVRAANSEKITFYFEIAFRTTPKRVIPITRGGFMLAGDPYSPATTYNIMGQPSVLWSTFKNPLDQYMWFYGIHSHMSMVDELYIFTARAEDVGLNEAPYVLSTELPWEVLPIPANGTFSAETMKAQIDAGWAEYMKTVKNSARQANKMCKLKGTRENFDLPGIGPKGYDRKPERACLADISGDWKTGDVITMVAFNFATPTGKPYPQHSLLRVLSHQYGLEQTPWSCAPATADKDPDCLGPITYVVKYFCKIEPEWHLADGSAKCPPSAIGTVVEKIHDYGLIPLL</sequence>
<evidence type="ECO:0000313" key="9">
    <source>
        <dbReference type="EMBL" id="KAK3284984.1"/>
    </source>
</evidence>
<protein>
    <recommendedName>
        <fullName evidence="8">Major facilitator superfamily (MFS) profile domain-containing protein</fullName>
    </recommendedName>
</protein>
<dbReference type="AlphaFoldDB" id="A0AAE0GV79"/>
<evidence type="ECO:0000256" key="1">
    <source>
        <dbReference type="ARBA" id="ARBA00004651"/>
    </source>
</evidence>
<keyword evidence="2" id="KW-0813">Transport</keyword>
<dbReference type="PROSITE" id="PS50850">
    <property type="entry name" value="MFS"/>
    <property type="match status" value="1"/>
</dbReference>
<feature type="transmembrane region" description="Helical" evidence="7">
    <location>
        <begin position="258"/>
        <end position="275"/>
    </location>
</feature>
<evidence type="ECO:0000256" key="3">
    <source>
        <dbReference type="ARBA" id="ARBA00022475"/>
    </source>
</evidence>
<dbReference type="InterPro" id="IPR020846">
    <property type="entry name" value="MFS_dom"/>
</dbReference>
<evidence type="ECO:0000256" key="7">
    <source>
        <dbReference type="SAM" id="Phobius"/>
    </source>
</evidence>
<comment type="caution">
    <text evidence="9">The sequence shown here is derived from an EMBL/GenBank/DDBJ whole genome shotgun (WGS) entry which is preliminary data.</text>
</comment>
<keyword evidence="5 7" id="KW-1133">Transmembrane helix</keyword>
<evidence type="ECO:0000313" key="10">
    <source>
        <dbReference type="Proteomes" id="UP001190700"/>
    </source>
</evidence>
<dbReference type="Pfam" id="PF07690">
    <property type="entry name" value="MFS_1"/>
    <property type="match status" value="2"/>
</dbReference>
<organism evidence="9 10">
    <name type="scientific">Cymbomonas tetramitiformis</name>
    <dbReference type="NCBI Taxonomy" id="36881"/>
    <lineage>
        <taxon>Eukaryota</taxon>
        <taxon>Viridiplantae</taxon>
        <taxon>Chlorophyta</taxon>
        <taxon>Pyramimonadophyceae</taxon>
        <taxon>Pyramimonadales</taxon>
        <taxon>Pyramimonadaceae</taxon>
        <taxon>Cymbomonas</taxon>
    </lineage>
</organism>